<accession>A0A9W7A4V4</accession>
<evidence type="ECO:0000313" key="1">
    <source>
        <dbReference type="EMBL" id="GMH63491.1"/>
    </source>
</evidence>
<reference evidence="1" key="1">
    <citation type="submission" date="2022-07" db="EMBL/GenBank/DDBJ databases">
        <title>Genome analysis of Parmales, a sister group of diatoms, reveals the evolutionary specialization of diatoms from phago-mixotrophs to photoautotrophs.</title>
        <authorList>
            <person name="Ban H."/>
            <person name="Sato S."/>
            <person name="Yoshikawa S."/>
            <person name="Kazumasa Y."/>
            <person name="Nakamura Y."/>
            <person name="Ichinomiya M."/>
            <person name="Saitoh K."/>
            <person name="Sato N."/>
            <person name="Blanc-Mathieu R."/>
            <person name="Endo H."/>
            <person name="Kuwata A."/>
            <person name="Ogata H."/>
        </authorList>
    </citation>
    <scope>NUCLEOTIDE SEQUENCE</scope>
</reference>
<sequence>MKLRLIKSMWGVPPPSPPSTHLSVLQSLQKLGYVGCEVISFGYNDPAFVRACTATGMILLPQLHTGGGYADPKTGEYVYIGTLSVAGHLESLKKELGVVMKLKIRNPTLRMEVVNVHAGVDTFVHDEEKRREFIEGWVKVVSEVRM</sequence>
<protein>
    <submittedName>
        <fullName evidence="1">Uncharacterized protein</fullName>
    </submittedName>
</protein>
<gene>
    <name evidence="1" type="ORF">TrRE_jg355</name>
</gene>
<dbReference type="AlphaFoldDB" id="A0A9W7A4V4"/>
<keyword evidence="2" id="KW-1185">Reference proteome</keyword>
<evidence type="ECO:0000313" key="2">
    <source>
        <dbReference type="Proteomes" id="UP001165082"/>
    </source>
</evidence>
<dbReference type="EMBL" id="BRXZ01005297">
    <property type="protein sequence ID" value="GMH63491.1"/>
    <property type="molecule type" value="Genomic_DNA"/>
</dbReference>
<proteinExistence type="predicted"/>
<name>A0A9W7A4V4_9STRA</name>
<comment type="caution">
    <text evidence="1">The sequence shown here is derived from an EMBL/GenBank/DDBJ whole genome shotgun (WGS) entry which is preliminary data.</text>
</comment>
<dbReference type="Proteomes" id="UP001165082">
    <property type="component" value="Unassembled WGS sequence"/>
</dbReference>
<organism evidence="1 2">
    <name type="scientific">Triparma retinervis</name>
    <dbReference type="NCBI Taxonomy" id="2557542"/>
    <lineage>
        <taxon>Eukaryota</taxon>
        <taxon>Sar</taxon>
        <taxon>Stramenopiles</taxon>
        <taxon>Ochrophyta</taxon>
        <taxon>Bolidophyceae</taxon>
        <taxon>Parmales</taxon>
        <taxon>Triparmaceae</taxon>
        <taxon>Triparma</taxon>
    </lineage>
</organism>